<accession>A0AAJ6NSU9</accession>
<gene>
    <name evidence="2" type="ORF">QI031_00200</name>
</gene>
<dbReference type="Proteomes" id="UP001223520">
    <property type="component" value="Chromosome"/>
</dbReference>
<keyword evidence="3" id="KW-1185">Reference proteome</keyword>
<sequence length="118" mass="12966">MNKTDLEAVAEALRQEKQERGYSSRTEQIGEDAAQGGTSQLSAISSQLADNIVDFVWADALQKAFERMGNGDMGKVAPQLIKSFGNGITSNFEIEIKALQEWHDSPKYALPPEQYSDG</sequence>
<feature type="region of interest" description="Disordered" evidence="1">
    <location>
        <begin position="14"/>
        <end position="37"/>
    </location>
</feature>
<organism evidence="2 3">
    <name type="scientific">Halotia branconii CENA392</name>
    <dbReference type="NCBI Taxonomy" id="1539056"/>
    <lineage>
        <taxon>Bacteria</taxon>
        <taxon>Bacillati</taxon>
        <taxon>Cyanobacteriota</taxon>
        <taxon>Cyanophyceae</taxon>
        <taxon>Nostocales</taxon>
        <taxon>Nodulariaceae</taxon>
        <taxon>Halotia</taxon>
    </lineage>
</organism>
<evidence type="ECO:0000256" key="1">
    <source>
        <dbReference type="SAM" id="MobiDB-lite"/>
    </source>
</evidence>
<dbReference type="RefSeq" id="WP_281483239.1">
    <property type="nucleotide sequence ID" value="NZ_CP124543.1"/>
</dbReference>
<name>A0AAJ6NSU9_9CYAN</name>
<protein>
    <submittedName>
        <fullName evidence="2">Uncharacterized protein</fullName>
    </submittedName>
</protein>
<evidence type="ECO:0000313" key="3">
    <source>
        <dbReference type="Proteomes" id="UP001223520"/>
    </source>
</evidence>
<dbReference type="AlphaFoldDB" id="A0AAJ6NSU9"/>
<dbReference type="EMBL" id="CP124543">
    <property type="protein sequence ID" value="WGV25982.1"/>
    <property type="molecule type" value="Genomic_DNA"/>
</dbReference>
<dbReference type="KEGG" id="hbq:QI031_00200"/>
<evidence type="ECO:0000313" key="2">
    <source>
        <dbReference type="EMBL" id="WGV25982.1"/>
    </source>
</evidence>
<reference evidence="2 3" key="1">
    <citation type="journal article" date="2023" name="Limnol Oceanogr Lett">
        <title>Environmental adaptations by the intertidal Antarctic cyanobacterium Halotia branconii CENA392 as revealed using long-read genome sequencing.</title>
        <authorList>
            <person name="Dextro R.B."/>
            <person name="Delbaje E."/>
            <person name="Freitas P.N.N."/>
            <person name="Geraldes V."/>
            <person name="Pinto E."/>
            <person name="Long P.F."/>
            <person name="Fiore M.F."/>
        </authorList>
    </citation>
    <scope>NUCLEOTIDE SEQUENCE [LARGE SCALE GENOMIC DNA]</scope>
    <source>
        <strain evidence="2 3">CENA392</strain>
    </source>
</reference>
<proteinExistence type="predicted"/>